<protein>
    <submittedName>
        <fullName evidence="1">Uncharacterized protein</fullName>
    </submittedName>
</protein>
<evidence type="ECO:0000313" key="1">
    <source>
        <dbReference type="EMBL" id="CDW46444.1"/>
    </source>
</evidence>
<organism evidence="1">
    <name type="scientific">Lepeophtheirus salmonis</name>
    <name type="common">Salmon louse</name>
    <name type="synonym">Caligus salmonis</name>
    <dbReference type="NCBI Taxonomy" id="72036"/>
    <lineage>
        <taxon>Eukaryota</taxon>
        <taxon>Metazoa</taxon>
        <taxon>Ecdysozoa</taxon>
        <taxon>Arthropoda</taxon>
        <taxon>Crustacea</taxon>
        <taxon>Multicrustacea</taxon>
        <taxon>Hexanauplia</taxon>
        <taxon>Copepoda</taxon>
        <taxon>Siphonostomatoida</taxon>
        <taxon>Caligidae</taxon>
        <taxon>Lepeophtheirus</taxon>
    </lineage>
</organism>
<reference evidence="1" key="1">
    <citation type="submission" date="2014-05" db="EMBL/GenBank/DDBJ databases">
        <authorList>
            <person name="Chronopoulou M."/>
        </authorList>
    </citation>
    <scope>NUCLEOTIDE SEQUENCE</scope>
    <source>
        <tissue evidence="1">Whole organism</tissue>
    </source>
</reference>
<name>A0A0K2V7J7_LEPSM</name>
<dbReference type="EMBL" id="HACA01029083">
    <property type="protein sequence ID" value="CDW46444.1"/>
    <property type="molecule type" value="Transcribed_RNA"/>
</dbReference>
<proteinExistence type="predicted"/>
<dbReference type="AlphaFoldDB" id="A0A0K2V7J7"/>
<sequence length="39" mass="4731">MIVIGCLKDLQSEREMNQSYIQIYESEFKYSKLMHFQIS</sequence>
<accession>A0A0K2V7J7</accession>